<keyword evidence="3" id="KW-1185">Reference proteome</keyword>
<proteinExistence type="predicted"/>
<dbReference type="Proteomes" id="UP001153069">
    <property type="component" value="Unassembled WGS sequence"/>
</dbReference>
<dbReference type="EMBL" id="CAICTM010000887">
    <property type="protein sequence ID" value="CAB9517897.1"/>
    <property type="molecule type" value="Genomic_DNA"/>
</dbReference>
<name>A0A9N8EAL5_9STRA</name>
<reference evidence="2" key="1">
    <citation type="submission" date="2020-06" db="EMBL/GenBank/DDBJ databases">
        <authorList>
            <consortium name="Plant Systems Biology data submission"/>
        </authorList>
    </citation>
    <scope>NUCLEOTIDE SEQUENCE</scope>
    <source>
        <strain evidence="2">D6</strain>
    </source>
</reference>
<gene>
    <name evidence="2" type="ORF">SEMRO_889_G216640.1</name>
</gene>
<feature type="chain" id="PRO_5040327497" evidence="1">
    <location>
        <begin position="26"/>
        <end position="330"/>
    </location>
</feature>
<keyword evidence="1" id="KW-0732">Signal</keyword>
<dbReference type="AlphaFoldDB" id="A0A9N8EAL5"/>
<comment type="caution">
    <text evidence="2">The sequence shown here is derived from an EMBL/GenBank/DDBJ whole genome shotgun (WGS) entry which is preliminary data.</text>
</comment>
<protein>
    <submittedName>
        <fullName evidence="2">Uncharacterized protein</fullName>
    </submittedName>
</protein>
<dbReference type="OrthoDB" id="47350at2759"/>
<accession>A0A9N8EAL5</accession>
<organism evidence="2 3">
    <name type="scientific">Seminavis robusta</name>
    <dbReference type="NCBI Taxonomy" id="568900"/>
    <lineage>
        <taxon>Eukaryota</taxon>
        <taxon>Sar</taxon>
        <taxon>Stramenopiles</taxon>
        <taxon>Ochrophyta</taxon>
        <taxon>Bacillariophyta</taxon>
        <taxon>Bacillariophyceae</taxon>
        <taxon>Bacillariophycidae</taxon>
        <taxon>Naviculales</taxon>
        <taxon>Naviculaceae</taxon>
        <taxon>Seminavis</taxon>
    </lineage>
</organism>
<evidence type="ECO:0000313" key="2">
    <source>
        <dbReference type="EMBL" id="CAB9517897.1"/>
    </source>
</evidence>
<sequence>METKTMRRRRLLVFLAATWIEEIEASFVVSRLVKDNAMVPILGRSRDRARARQFSKSRHPIPFACAAYTFVSNSQAQVSSRSASARTPLEDYEDDLESEEYYLDDEFVESDSGELGKEFEDGSVGSAKDMKAEEQMLLDFSIDSFLRGEYDGEFADDAPAPHPGLKPQATVEAALQSLRKLDEPEKFHGAAILQRFLVPLTRFERWGDSSSSLSSRDASSGPSGWKEVLRGAITPAMLGRRLRASPFSCLLDWERLDVTEGAYSMQRDDGIEIGVPSTVAFVNAALYFGEGLEPILVQFQLRKIHGVWLIDTASINQKGLFVENGEVEDE</sequence>
<feature type="signal peptide" evidence="1">
    <location>
        <begin position="1"/>
        <end position="25"/>
    </location>
</feature>
<evidence type="ECO:0000313" key="3">
    <source>
        <dbReference type="Proteomes" id="UP001153069"/>
    </source>
</evidence>
<evidence type="ECO:0000256" key="1">
    <source>
        <dbReference type="SAM" id="SignalP"/>
    </source>
</evidence>